<comment type="caution">
    <text evidence="5">The sequence shown here is derived from an EMBL/GenBank/DDBJ whole genome shotgun (WGS) entry which is preliminary data.</text>
</comment>
<feature type="domain" description="HTH lacI-type" evidence="4">
    <location>
        <begin position="5"/>
        <end position="62"/>
    </location>
</feature>
<evidence type="ECO:0000259" key="4">
    <source>
        <dbReference type="PROSITE" id="PS50932"/>
    </source>
</evidence>
<dbReference type="Gene3D" id="1.10.260.40">
    <property type="entry name" value="lambda repressor-like DNA-binding domains"/>
    <property type="match status" value="1"/>
</dbReference>
<keyword evidence="3" id="KW-0804">Transcription</keyword>
<dbReference type="OrthoDB" id="9803256at2"/>
<keyword evidence="1" id="KW-0805">Transcription regulation</keyword>
<protein>
    <submittedName>
        <fullName evidence="5">LacI family transcriptional regulator</fullName>
    </submittedName>
</protein>
<dbReference type="Pfam" id="PF13377">
    <property type="entry name" value="Peripla_BP_3"/>
    <property type="match status" value="1"/>
</dbReference>
<evidence type="ECO:0000256" key="3">
    <source>
        <dbReference type="ARBA" id="ARBA00023163"/>
    </source>
</evidence>
<dbReference type="InterPro" id="IPR010982">
    <property type="entry name" value="Lambda_DNA-bd_dom_sf"/>
</dbReference>
<dbReference type="PANTHER" id="PTHR30146:SF109">
    <property type="entry name" value="HTH-TYPE TRANSCRIPTIONAL REGULATOR GALS"/>
    <property type="match status" value="1"/>
</dbReference>
<evidence type="ECO:0000256" key="2">
    <source>
        <dbReference type="ARBA" id="ARBA00023125"/>
    </source>
</evidence>
<evidence type="ECO:0000256" key="1">
    <source>
        <dbReference type="ARBA" id="ARBA00023015"/>
    </source>
</evidence>
<dbReference type="SMART" id="SM00354">
    <property type="entry name" value="HTH_LACI"/>
    <property type="match status" value="1"/>
</dbReference>
<dbReference type="GO" id="GO:0000976">
    <property type="term" value="F:transcription cis-regulatory region binding"/>
    <property type="evidence" value="ECO:0007669"/>
    <property type="project" value="TreeGrafter"/>
</dbReference>
<dbReference type="CDD" id="cd01392">
    <property type="entry name" value="HTH_LacI"/>
    <property type="match status" value="1"/>
</dbReference>
<dbReference type="PROSITE" id="PS50932">
    <property type="entry name" value="HTH_LACI_2"/>
    <property type="match status" value="1"/>
</dbReference>
<dbReference type="CDD" id="cd06267">
    <property type="entry name" value="PBP1_LacI_sugar_binding-like"/>
    <property type="match status" value="1"/>
</dbReference>
<accession>A0A4R6WLD4</accession>
<evidence type="ECO:0000313" key="5">
    <source>
        <dbReference type="EMBL" id="TDQ79797.1"/>
    </source>
</evidence>
<sequence length="343" mass="38396">MDGNVTIKTIAQKTNFSLTTVSRVLNGTSEKYRISRVTQQIVLDEAKKLGYIPNMAAKTLRSNKSHTVGLIVPSLSNPFFSIVASTVSKMLHAQGYVVLMSDSDNNEKEEKKMLQALQAQNLVGLIAIPLGERRNYELLNQGIIPTVFVDRFFPGFNFYSVSTDHYKSSFQLVQYLINRGHQKIACIQGDEKVISNTYRVQGYRDALRASDLKYYYLGGVSFTEEEGYLETKLLLQKKDRATAILALSDTILLGVLKALKEAKIAVPEEISVVSFDNSSYLDYLEVPVTSIAQPITQIAQLAVKLLLEQINDKSKSKREESEQVILLDSSLISRASVLDLRNR</sequence>
<keyword evidence="2" id="KW-0238">DNA-binding</keyword>
<dbReference type="SUPFAM" id="SSF53822">
    <property type="entry name" value="Periplasmic binding protein-like I"/>
    <property type="match status" value="1"/>
</dbReference>
<dbReference type="GO" id="GO:0003700">
    <property type="term" value="F:DNA-binding transcription factor activity"/>
    <property type="evidence" value="ECO:0007669"/>
    <property type="project" value="TreeGrafter"/>
</dbReference>
<dbReference type="PANTHER" id="PTHR30146">
    <property type="entry name" value="LACI-RELATED TRANSCRIPTIONAL REPRESSOR"/>
    <property type="match status" value="1"/>
</dbReference>
<keyword evidence="6" id="KW-1185">Reference proteome</keyword>
<dbReference type="SUPFAM" id="SSF47413">
    <property type="entry name" value="lambda repressor-like DNA-binding domains"/>
    <property type="match status" value="1"/>
</dbReference>
<dbReference type="InterPro" id="IPR046335">
    <property type="entry name" value="LacI/GalR-like_sensor"/>
</dbReference>
<dbReference type="RefSeq" id="WP_133583561.1">
    <property type="nucleotide sequence ID" value="NZ_SNYV01000011.1"/>
</dbReference>
<evidence type="ECO:0000313" key="6">
    <source>
        <dbReference type="Proteomes" id="UP000295292"/>
    </source>
</evidence>
<name>A0A4R6WLD4_9SPHI</name>
<dbReference type="Gene3D" id="3.40.50.2300">
    <property type="match status" value="2"/>
</dbReference>
<dbReference type="EMBL" id="SNYV01000011">
    <property type="protein sequence ID" value="TDQ79797.1"/>
    <property type="molecule type" value="Genomic_DNA"/>
</dbReference>
<dbReference type="InterPro" id="IPR000843">
    <property type="entry name" value="HTH_LacI"/>
</dbReference>
<organism evidence="5 6">
    <name type="scientific">Sphingobacterium yanglingense</name>
    <dbReference type="NCBI Taxonomy" id="1437280"/>
    <lineage>
        <taxon>Bacteria</taxon>
        <taxon>Pseudomonadati</taxon>
        <taxon>Bacteroidota</taxon>
        <taxon>Sphingobacteriia</taxon>
        <taxon>Sphingobacteriales</taxon>
        <taxon>Sphingobacteriaceae</taxon>
        <taxon>Sphingobacterium</taxon>
    </lineage>
</organism>
<dbReference type="Pfam" id="PF00356">
    <property type="entry name" value="LacI"/>
    <property type="match status" value="1"/>
</dbReference>
<dbReference type="Proteomes" id="UP000295292">
    <property type="component" value="Unassembled WGS sequence"/>
</dbReference>
<dbReference type="AlphaFoldDB" id="A0A4R6WLD4"/>
<dbReference type="InterPro" id="IPR028082">
    <property type="entry name" value="Peripla_BP_I"/>
</dbReference>
<proteinExistence type="predicted"/>
<gene>
    <name evidence="5" type="ORF">CLV99_1247</name>
</gene>
<reference evidence="5 6" key="1">
    <citation type="submission" date="2019-03" db="EMBL/GenBank/DDBJ databases">
        <title>Genomic Encyclopedia of Archaeal and Bacterial Type Strains, Phase II (KMG-II): from individual species to whole genera.</title>
        <authorList>
            <person name="Goeker M."/>
        </authorList>
    </citation>
    <scope>NUCLEOTIDE SEQUENCE [LARGE SCALE GENOMIC DNA]</scope>
    <source>
        <strain evidence="5 6">DSM 28353</strain>
    </source>
</reference>